<name>A0A131YQC4_RHIAP</name>
<keyword evidence="1" id="KW-0732">Signal</keyword>
<dbReference type="AlphaFoldDB" id="A0A131YQC4"/>
<evidence type="ECO:0000313" key="2">
    <source>
        <dbReference type="EMBL" id="JAP81454.1"/>
    </source>
</evidence>
<evidence type="ECO:0000256" key="1">
    <source>
        <dbReference type="SAM" id="SignalP"/>
    </source>
</evidence>
<organism evidence="2">
    <name type="scientific">Rhipicephalus appendiculatus</name>
    <name type="common">Brown ear tick</name>
    <dbReference type="NCBI Taxonomy" id="34631"/>
    <lineage>
        <taxon>Eukaryota</taxon>
        <taxon>Metazoa</taxon>
        <taxon>Ecdysozoa</taxon>
        <taxon>Arthropoda</taxon>
        <taxon>Chelicerata</taxon>
        <taxon>Arachnida</taxon>
        <taxon>Acari</taxon>
        <taxon>Parasitiformes</taxon>
        <taxon>Ixodida</taxon>
        <taxon>Ixodoidea</taxon>
        <taxon>Ixodidae</taxon>
        <taxon>Rhipicephalinae</taxon>
        <taxon>Rhipicephalus</taxon>
        <taxon>Rhipicephalus</taxon>
    </lineage>
</organism>
<accession>A0A131YQC4</accession>
<feature type="signal peptide" evidence="1">
    <location>
        <begin position="1"/>
        <end position="31"/>
    </location>
</feature>
<evidence type="ECO:0008006" key="3">
    <source>
        <dbReference type="Google" id="ProtNLM"/>
    </source>
</evidence>
<proteinExistence type="predicted"/>
<sequence>MYYKKCNAEIKMKVKFVHVILLVSLAHFSNGNETNSNTTEKAVPQKTTSDVASTLLTRLVSDVMMNASDSLRGSTSVHDQADAVLREASSRLNDLGYLLVRMGAALKIGGRRLLDLEGLLITVFGEKKFRFKKQKAYLWASDIAQLGNCTAETRLAQITAKIISAYATRATASSIFEGIEQVGDIVGSTGDSLEDVAMRLAGLRGNGTATPLPKPEVNGSGEALIQNIIDIIVNHGSM</sequence>
<protein>
    <recommendedName>
        <fullName evidence="3">Secreted protein</fullName>
    </recommendedName>
</protein>
<dbReference type="EMBL" id="GEDV01007103">
    <property type="protein sequence ID" value="JAP81454.1"/>
    <property type="molecule type" value="Transcribed_RNA"/>
</dbReference>
<feature type="chain" id="PRO_5007285806" description="Secreted protein" evidence="1">
    <location>
        <begin position="32"/>
        <end position="238"/>
    </location>
</feature>
<reference evidence="2" key="1">
    <citation type="journal article" date="2016" name="Ticks Tick Borne Dis.">
        <title>De novo assembly and annotation of the salivary gland transcriptome of Rhipicephalus appendiculatus male and female ticks during blood feeding.</title>
        <authorList>
            <person name="de Castro M.H."/>
            <person name="de Klerk D."/>
            <person name="Pienaar R."/>
            <person name="Latif A.A."/>
            <person name="Rees D.J."/>
            <person name="Mans B.J."/>
        </authorList>
    </citation>
    <scope>NUCLEOTIDE SEQUENCE</scope>
    <source>
        <tissue evidence="2">Salivary glands</tissue>
    </source>
</reference>